<keyword evidence="6" id="KW-0788">Thiol protease</keyword>
<dbReference type="Pfam" id="PF10275">
    <property type="entry name" value="Peptidase_C65"/>
    <property type="match status" value="1"/>
</dbReference>
<dbReference type="InterPro" id="IPR019400">
    <property type="entry name" value="Peptidase_C65_otubain"/>
</dbReference>
<dbReference type="SUPFAM" id="SSF54001">
    <property type="entry name" value="Cysteine proteinases"/>
    <property type="match status" value="1"/>
</dbReference>
<dbReference type="GO" id="GO:0071108">
    <property type="term" value="P:protein K48-linked deubiquitination"/>
    <property type="evidence" value="ECO:0007669"/>
    <property type="project" value="TreeGrafter"/>
</dbReference>
<reference evidence="7" key="1">
    <citation type="submission" date="2020-02" db="EMBL/GenBank/DDBJ databases">
        <authorList>
            <person name="Palmer J.M."/>
        </authorList>
    </citation>
    <scope>NUCLEOTIDE SEQUENCE</scope>
    <source>
        <strain evidence="7">EPUS1.4</strain>
        <tissue evidence="7">Thallus</tissue>
    </source>
</reference>
<dbReference type="Gene3D" id="1.20.1300.20">
    <property type="entry name" value="Peptidase C65 Otubain, subdomain 2"/>
    <property type="match status" value="1"/>
</dbReference>
<name>A0A8H7AN36_9EURO</name>
<evidence type="ECO:0000313" key="7">
    <source>
        <dbReference type="EMBL" id="KAF7512265.1"/>
    </source>
</evidence>
<dbReference type="GO" id="GO:0005634">
    <property type="term" value="C:nucleus"/>
    <property type="evidence" value="ECO:0007669"/>
    <property type="project" value="TreeGrafter"/>
</dbReference>
<gene>
    <name evidence="7" type="ORF">GJ744_001833</name>
</gene>
<evidence type="ECO:0000256" key="6">
    <source>
        <dbReference type="ARBA" id="ARBA00022807"/>
    </source>
</evidence>
<accession>A0A8H7AN36</accession>
<dbReference type="InterPro" id="IPR038765">
    <property type="entry name" value="Papain-like_cys_pep_sf"/>
</dbReference>
<evidence type="ECO:0000256" key="4">
    <source>
        <dbReference type="ARBA" id="ARBA00022786"/>
    </source>
</evidence>
<dbReference type="AlphaFoldDB" id="A0A8H7AN36"/>
<keyword evidence="4" id="KW-0833">Ubl conjugation pathway</keyword>
<comment type="catalytic activity">
    <reaction evidence="1">
        <text>Thiol-dependent hydrolysis of ester, thioester, amide, peptide and isopeptide bonds formed by the C-terminal Gly of ubiquitin (a 76-residue protein attached to proteins as an intracellular targeting signal).</text>
        <dbReference type="EC" id="3.4.19.12"/>
    </reaction>
</comment>
<proteinExistence type="predicted"/>
<evidence type="ECO:0000313" key="8">
    <source>
        <dbReference type="Proteomes" id="UP000606974"/>
    </source>
</evidence>
<dbReference type="GO" id="GO:0004843">
    <property type="term" value="F:cysteine-type deubiquitinase activity"/>
    <property type="evidence" value="ECO:0007669"/>
    <property type="project" value="UniProtKB-EC"/>
</dbReference>
<dbReference type="InterPro" id="IPR042468">
    <property type="entry name" value="Peptidase_C65_otubain_sub1"/>
</dbReference>
<dbReference type="GO" id="GO:0043130">
    <property type="term" value="F:ubiquitin binding"/>
    <property type="evidence" value="ECO:0007669"/>
    <property type="project" value="TreeGrafter"/>
</dbReference>
<evidence type="ECO:0000256" key="3">
    <source>
        <dbReference type="ARBA" id="ARBA00022670"/>
    </source>
</evidence>
<dbReference type="CDD" id="cd22749">
    <property type="entry name" value="Otubain_C65"/>
    <property type="match status" value="1"/>
</dbReference>
<dbReference type="Gene3D" id="3.30.200.60">
    <property type="entry name" value="Peptidase C65 Otubain, subdomain 1"/>
    <property type="match status" value="1"/>
</dbReference>
<evidence type="ECO:0000256" key="5">
    <source>
        <dbReference type="ARBA" id="ARBA00022801"/>
    </source>
</evidence>
<keyword evidence="3" id="KW-0645">Protease</keyword>
<sequence>MTALSPRADACGHYGSYPSFQASPSGPRHSLHFSSHLERPTFNHSDLTSYLQLRGFHGLTANMAASQDELDMEAFQRLSDTYQPDVQGPLIRDKLPIQTLINEFNNADPAYVTKTVSLAASYSQYRPIKGDGQCGWRAVAFGYFECLSSQDVVKITSEQARLRNFNETLVAVGHEATMVELFVEETMKLFDSLRQTIQSGGECDQLLLDVFNDGNRSNSIVFHFKLLTSTTMKMNPDRYQEYLVEQPLYEYCQSNVDAYGREIEQISLQALTDGVIAPANMNVIVMYLDRSKGDEVTQHQLVGKAGPDWPAITLLYRPGHYDMIYKSAPIRAHRVEISTAQESFLPTNGFSARLSDLRVLSHFNENQSMMQQYHGDNYPTSSGSMDMSFARFFPPPIAQATMAEQQGASSAALASSSASYDASYMHSSVSAEAFGTTTNQYGVSAPEDGYGAFNGAWSTPPPSYYHPPMILPPQYYAAHAATSPISPPSPGPSPRKQELQIRMSQPCYEMGQHHHEILPLETGPFKNSPFNRGHFLNPDFQPLMWNANDDYV</sequence>
<keyword evidence="8" id="KW-1185">Reference proteome</keyword>
<organism evidence="7 8">
    <name type="scientific">Endocarpon pusillum</name>
    <dbReference type="NCBI Taxonomy" id="364733"/>
    <lineage>
        <taxon>Eukaryota</taxon>
        <taxon>Fungi</taxon>
        <taxon>Dikarya</taxon>
        <taxon>Ascomycota</taxon>
        <taxon>Pezizomycotina</taxon>
        <taxon>Eurotiomycetes</taxon>
        <taxon>Chaetothyriomycetidae</taxon>
        <taxon>Verrucariales</taxon>
        <taxon>Verrucariaceae</taxon>
        <taxon>Endocarpon</taxon>
    </lineage>
</organism>
<keyword evidence="5" id="KW-0378">Hydrolase</keyword>
<dbReference type="OrthoDB" id="18915at2759"/>
<dbReference type="InterPro" id="IPR042467">
    <property type="entry name" value="Peptidase_C65_otubain_sub2"/>
</dbReference>
<evidence type="ECO:0000256" key="1">
    <source>
        <dbReference type="ARBA" id="ARBA00000707"/>
    </source>
</evidence>
<dbReference type="EC" id="3.4.19.12" evidence="2"/>
<protein>
    <recommendedName>
        <fullName evidence="2">ubiquitinyl hydrolase 1</fullName>
        <ecNumber evidence="2">3.4.19.12</ecNumber>
    </recommendedName>
</protein>
<dbReference type="Proteomes" id="UP000606974">
    <property type="component" value="Unassembled WGS sequence"/>
</dbReference>
<dbReference type="PANTHER" id="PTHR12931">
    <property type="entry name" value="UBIQUITIN THIOLESTERASE PROTEIN OTUB"/>
    <property type="match status" value="1"/>
</dbReference>
<evidence type="ECO:0000256" key="2">
    <source>
        <dbReference type="ARBA" id="ARBA00012759"/>
    </source>
</evidence>
<dbReference type="PANTHER" id="PTHR12931:SF15">
    <property type="entry name" value="UBIQUITIN THIOESTERASE OTUBAIN-LIKE"/>
    <property type="match status" value="1"/>
</dbReference>
<comment type="caution">
    <text evidence="7">The sequence shown here is derived from an EMBL/GenBank/DDBJ whole genome shotgun (WGS) entry which is preliminary data.</text>
</comment>
<dbReference type="EMBL" id="JAACFV010000013">
    <property type="protein sequence ID" value="KAF7512265.1"/>
    <property type="molecule type" value="Genomic_DNA"/>
</dbReference>
<dbReference type="GO" id="GO:0006508">
    <property type="term" value="P:proteolysis"/>
    <property type="evidence" value="ECO:0007669"/>
    <property type="project" value="UniProtKB-KW"/>
</dbReference>